<dbReference type="EMBL" id="AEJB01000296">
    <property type="protein sequence ID" value="ELP67291.1"/>
    <property type="molecule type" value="Genomic_DNA"/>
</dbReference>
<dbReference type="Proteomes" id="UP000010931">
    <property type="component" value="Unassembled WGS sequence"/>
</dbReference>
<reference evidence="2 3" key="1">
    <citation type="journal article" date="2011" name="Plasmid">
        <title>Streptomyces turgidiscabies Car8 contains a modular pathogenicity island that shares virulence genes with other actinobacterial plant pathogens.</title>
        <authorList>
            <person name="Huguet-Tapia J.C."/>
            <person name="Badger J.H."/>
            <person name="Loria R."/>
            <person name="Pettis G.S."/>
        </authorList>
    </citation>
    <scope>NUCLEOTIDE SEQUENCE [LARGE SCALE GENOMIC DNA]</scope>
    <source>
        <strain evidence="2 3">Car8</strain>
    </source>
</reference>
<gene>
    <name evidence="2" type="ORF">STRTUCAR8_07561</name>
</gene>
<feature type="region of interest" description="Disordered" evidence="1">
    <location>
        <begin position="1"/>
        <end position="21"/>
    </location>
</feature>
<name>L7F8D2_STRT8</name>
<proteinExistence type="predicted"/>
<sequence>MGTRDDLHAQTRQREGSGGGG</sequence>
<comment type="caution">
    <text evidence="2">The sequence shown here is derived from an EMBL/GenBank/DDBJ whole genome shotgun (WGS) entry which is preliminary data.</text>
</comment>
<protein>
    <submittedName>
        <fullName evidence="2">Uncharacterized protein</fullName>
    </submittedName>
</protein>
<feature type="non-terminal residue" evidence="2">
    <location>
        <position position="21"/>
    </location>
</feature>
<evidence type="ECO:0000313" key="3">
    <source>
        <dbReference type="Proteomes" id="UP000010931"/>
    </source>
</evidence>
<dbReference type="AlphaFoldDB" id="L7F8D2"/>
<evidence type="ECO:0000256" key="1">
    <source>
        <dbReference type="SAM" id="MobiDB-lite"/>
    </source>
</evidence>
<evidence type="ECO:0000313" key="2">
    <source>
        <dbReference type="EMBL" id="ELP67291.1"/>
    </source>
</evidence>
<feature type="compositionally biased region" description="Basic and acidic residues" evidence="1">
    <location>
        <begin position="1"/>
        <end position="15"/>
    </location>
</feature>
<organism evidence="2 3">
    <name type="scientific">Streptomyces turgidiscabies (strain Car8)</name>
    <dbReference type="NCBI Taxonomy" id="698760"/>
    <lineage>
        <taxon>Bacteria</taxon>
        <taxon>Bacillati</taxon>
        <taxon>Actinomycetota</taxon>
        <taxon>Actinomycetes</taxon>
        <taxon>Kitasatosporales</taxon>
        <taxon>Streptomycetaceae</taxon>
        <taxon>Streptomyces</taxon>
    </lineage>
</organism>
<keyword evidence="3" id="KW-1185">Reference proteome</keyword>
<accession>L7F8D2</accession>